<dbReference type="InterPro" id="IPR028435">
    <property type="entry name" value="Plakophilin/d_Catenin"/>
</dbReference>
<protein>
    <submittedName>
        <fullName evidence="12">ARVCF delta catenin family member b</fullName>
    </submittedName>
</protein>
<dbReference type="GO" id="GO:0005912">
    <property type="term" value="C:adherens junction"/>
    <property type="evidence" value="ECO:0007669"/>
    <property type="project" value="UniProtKB-SubCell"/>
</dbReference>
<accession>A0A674MP86</accession>
<comment type="subcellular location">
    <subcellularLocation>
        <location evidence="3">Cell junction</location>
        <location evidence="3">Adherens junction</location>
    </subcellularLocation>
    <subcellularLocation>
        <location evidence="2">Cytoplasm</location>
    </subcellularLocation>
    <subcellularLocation>
        <location evidence="1">Nucleus</location>
    </subcellularLocation>
</comment>
<feature type="compositionally biased region" description="Basic and acidic residues" evidence="11">
    <location>
        <begin position="920"/>
        <end position="931"/>
    </location>
</feature>
<feature type="compositionally biased region" description="Basic and acidic residues" evidence="11">
    <location>
        <begin position="634"/>
        <end position="644"/>
    </location>
</feature>
<evidence type="ECO:0000256" key="3">
    <source>
        <dbReference type="ARBA" id="ARBA00004536"/>
    </source>
</evidence>
<comment type="similarity">
    <text evidence="4">Belongs to the beta-catenin family.</text>
</comment>
<feature type="region of interest" description="Disordered" evidence="11">
    <location>
        <begin position="342"/>
        <end position="362"/>
    </location>
</feature>
<dbReference type="PANTHER" id="PTHR10372:SF5">
    <property type="entry name" value="SPLICING REGULATOR ARVCF"/>
    <property type="match status" value="1"/>
</dbReference>
<dbReference type="PANTHER" id="PTHR10372">
    <property type="entry name" value="PLAKOPHILLIN-RELATED"/>
    <property type="match status" value="1"/>
</dbReference>
<evidence type="ECO:0000256" key="10">
    <source>
        <dbReference type="PROSITE-ProRule" id="PRU00259"/>
    </source>
</evidence>
<feature type="compositionally biased region" description="Low complexity" evidence="11">
    <location>
        <begin position="132"/>
        <end position="151"/>
    </location>
</feature>
<dbReference type="GO" id="GO:0005634">
    <property type="term" value="C:nucleus"/>
    <property type="evidence" value="ECO:0007669"/>
    <property type="project" value="UniProtKB-SubCell"/>
</dbReference>
<organism evidence="12 13">
    <name type="scientific">Takifugu rubripes</name>
    <name type="common">Japanese pufferfish</name>
    <name type="synonym">Fugu rubripes</name>
    <dbReference type="NCBI Taxonomy" id="31033"/>
    <lineage>
        <taxon>Eukaryota</taxon>
        <taxon>Metazoa</taxon>
        <taxon>Chordata</taxon>
        <taxon>Craniata</taxon>
        <taxon>Vertebrata</taxon>
        <taxon>Euteleostomi</taxon>
        <taxon>Actinopterygii</taxon>
        <taxon>Neopterygii</taxon>
        <taxon>Teleostei</taxon>
        <taxon>Neoteleostei</taxon>
        <taxon>Acanthomorphata</taxon>
        <taxon>Eupercaria</taxon>
        <taxon>Tetraodontiformes</taxon>
        <taxon>Tetradontoidea</taxon>
        <taxon>Tetraodontidae</taxon>
        <taxon>Takifugu</taxon>
    </lineage>
</organism>
<evidence type="ECO:0000256" key="1">
    <source>
        <dbReference type="ARBA" id="ARBA00004123"/>
    </source>
</evidence>
<sequence length="931" mass="104331">MEDYDVRSAASILASVKEQEACFEQLTRALEEERRNVTLQLERANMPPNAPNSQPLAWQQVVMQEQSPSNATSLAMMQEPQEVMEETVTIEEDPGTPTSHVSVVTSDDGTTRRTETKVTKTVKTVTTRTVRQVPLGPDGLPLPEGSSPLGSYTDSIDRRYMKNGGDRFITPQATSTLTRSYNNSYNDSYAETPESQYVRHYGLLSRGVNFRPPRYPYLPNAYRPENSYTLPIRKDDYGHVAQPQVPMGNSAVDLNRSQPERFHPEPYGLEDDRRSLGPEEEEPYELEPDYSTANRRTLQGANRGRFQARATCDTELIDERHPYIHGMYSAPLAQPERGSMASLDRMGGRRSPSIDSIRKDPRWRDPDLPEVIAMLGHPIDPVKSNAAAYLQHLCYENDKIKKDVRQLKGIPVLVGLLDHPKSEVHRKACGALRNISYGKDNDNKVAIKNCDGIPALVRLLRKTNDMEVRELITGTLWNLSSYEPLKMVIINHGLQTMTNEVIIPHSGWEHEPNEDSKPRDAEWTTVFKNTSGCLRNVSSDGAEARRRLRECEGLVDALLHALQSAVGKKDMDNKSVENCVCIMRNLSYHVHKEVPGAEKFQDPSALQAPGSAGPQRKKKDDAGCFGGKKAKGRKNCDNDKSYDTLDLPKRTEPSKGFELLYQPEVVRLYLSLLTESQNYNTLEAAAGALQNLSAGQWTWSNYIRATVRKEKGLPILVELLRSDSDKVVRAVSIALRNLSIDRRNKDLIGSYAMRDLVSNLPSGQQRPAKNLEEDTVVAILNTIHEIVTDSSENARSLIQAQAIEKLVAINRTSQSSRETKAASHVLQTVWSYKELRNTLTKDGWNKSHFQPTVTATPKTAKNGKSAYDDTTLPLMEKNQGLCSCVCMNIPAPISLMDGYSTIDQREKDCRYKTSDGSADLTEREPLKVQFS</sequence>
<dbReference type="GO" id="GO:0098609">
    <property type="term" value="P:cell-cell adhesion"/>
    <property type="evidence" value="ECO:0007669"/>
    <property type="project" value="InterPro"/>
</dbReference>
<keyword evidence="6" id="KW-0677">Repeat</keyword>
<feature type="repeat" description="ARM" evidence="10">
    <location>
        <begin position="711"/>
        <end position="748"/>
    </location>
</feature>
<evidence type="ECO:0000256" key="6">
    <source>
        <dbReference type="ARBA" id="ARBA00022737"/>
    </source>
</evidence>
<feature type="repeat" description="ARM" evidence="10">
    <location>
        <begin position="408"/>
        <end position="445"/>
    </location>
</feature>
<feature type="compositionally biased region" description="Acidic residues" evidence="11">
    <location>
        <begin position="278"/>
        <end position="288"/>
    </location>
</feature>
<dbReference type="GeneTree" id="ENSGT00940000157027"/>
<dbReference type="Gene3D" id="1.25.10.10">
    <property type="entry name" value="Leucine-rich Repeat Variant"/>
    <property type="match status" value="1"/>
</dbReference>
<dbReference type="InterPro" id="IPR016024">
    <property type="entry name" value="ARM-type_fold"/>
</dbReference>
<dbReference type="Proteomes" id="UP000005226">
    <property type="component" value="Chromosome 21"/>
</dbReference>
<feature type="repeat" description="ARM" evidence="10">
    <location>
        <begin position="451"/>
        <end position="494"/>
    </location>
</feature>
<dbReference type="SMART" id="SM00185">
    <property type="entry name" value="ARM"/>
    <property type="match status" value="6"/>
</dbReference>
<dbReference type="InterPro" id="IPR011989">
    <property type="entry name" value="ARM-like"/>
</dbReference>
<feature type="region of interest" description="Disordered" evidence="11">
    <location>
        <begin position="912"/>
        <end position="931"/>
    </location>
</feature>
<dbReference type="PROSITE" id="PS50176">
    <property type="entry name" value="ARM_REPEAT"/>
    <property type="match status" value="3"/>
</dbReference>
<reference evidence="12 13" key="1">
    <citation type="journal article" date="2011" name="Genome Biol. Evol.">
        <title>Integration of the genetic map and genome assembly of fugu facilitates insights into distinct features of genome evolution in teleosts and mammals.</title>
        <authorList>
            <person name="Kai W."/>
            <person name="Kikuchi K."/>
            <person name="Tohari S."/>
            <person name="Chew A.K."/>
            <person name="Tay A."/>
            <person name="Fujiwara A."/>
            <person name="Hosoya S."/>
            <person name="Suetake H."/>
            <person name="Naruse K."/>
            <person name="Brenner S."/>
            <person name="Suzuki Y."/>
            <person name="Venkatesh B."/>
        </authorList>
    </citation>
    <scope>NUCLEOTIDE SEQUENCE [LARGE SCALE GENOMIC DNA]</scope>
</reference>
<name>A0A674MP86_TAKRU</name>
<dbReference type="AlphaFoldDB" id="A0A674MP86"/>
<evidence type="ECO:0000256" key="8">
    <source>
        <dbReference type="ARBA" id="ARBA00022949"/>
    </source>
</evidence>
<feature type="region of interest" description="Disordered" evidence="11">
    <location>
        <begin position="132"/>
        <end position="153"/>
    </location>
</feature>
<feature type="compositionally biased region" description="Basic and acidic residues" evidence="11">
    <location>
        <begin position="258"/>
        <end position="277"/>
    </location>
</feature>
<dbReference type="InterPro" id="IPR000225">
    <property type="entry name" value="Armadillo"/>
</dbReference>
<dbReference type="GO" id="GO:0005886">
    <property type="term" value="C:plasma membrane"/>
    <property type="evidence" value="ECO:0007669"/>
    <property type="project" value="TreeGrafter"/>
</dbReference>
<feature type="compositionally biased region" description="Polar residues" evidence="11">
    <location>
        <begin position="96"/>
        <end position="108"/>
    </location>
</feature>
<feature type="region of interest" description="Disordered" evidence="11">
    <location>
        <begin position="90"/>
        <end position="117"/>
    </location>
</feature>
<evidence type="ECO:0000256" key="4">
    <source>
        <dbReference type="ARBA" id="ARBA00005462"/>
    </source>
</evidence>
<evidence type="ECO:0000256" key="5">
    <source>
        <dbReference type="ARBA" id="ARBA00022490"/>
    </source>
</evidence>
<dbReference type="Ensembl" id="ENSTRUT00000072486.1">
    <property type="protein sequence ID" value="ENSTRUP00000063287.1"/>
    <property type="gene ID" value="ENSTRUG00000013715.3"/>
</dbReference>
<gene>
    <name evidence="12" type="primary">arvcfb</name>
</gene>
<evidence type="ECO:0000313" key="13">
    <source>
        <dbReference type="Proteomes" id="UP000005226"/>
    </source>
</evidence>
<reference evidence="12" key="3">
    <citation type="submission" date="2025-09" db="UniProtKB">
        <authorList>
            <consortium name="Ensembl"/>
        </authorList>
    </citation>
    <scope>IDENTIFICATION</scope>
</reference>
<dbReference type="Pfam" id="PF00514">
    <property type="entry name" value="Arm"/>
    <property type="match status" value="4"/>
</dbReference>
<evidence type="ECO:0000256" key="11">
    <source>
        <dbReference type="SAM" id="MobiDB-lite"/>
    </source>
</evidence>
<keyword evidence="9" id="KW-0539">Nucleus</keyword>
<feature type="region of interest" description="Disordered" evidence="11">
    <location>
        <begin position="246"/>
        <end position="289"/>
    </location>
</feature>
<dbReference type="GO" id="GO:0005737">
    <property type="term" value="C:cytoplasm"/>
    <property type="evidence" value="ECO:0007669"/>
    <property type="project" value="UniProtKB-SubCell"/>
</dbReference>
<keyword evidence="8" id="KW-0965">Cell junction</keyword>
<evidence type="ECO:0000256" key="2">
    <source>
        <dbReference type="ARBA" id="ARBA00004496"/>
    </source>
</evidence>
<reference evidence="12" key="2">
    <citation type="submission" date="2025-08" db="UniProtKB">
        <authorList>
            <consortium name="Ensembl"/>
        </authorList>
    </citation>
    <scope>IDENTIFICATION</scope>
</reference>
<feature type="region of interest" description="Disordered" evidence="11">
    <location>
        <begin position="599"/>
        <end position="644"/>
    </location>
</feature>
<evidence type="ECO:0000256" key="9">
    <source>
        <dbReference type="ARBA" id="ARBA00023242"/>
    </source>
</evidence>
<keyword evidence="7" id="KW-0130">Cell adhesion</keyword>
<dbReference type="FunFam" id="1.25.10.10:FF:000007">
    <property type="entry name" value="ARVCF, delta catenin family member"/>
    <property type="match status" value="1"/>
</dbReference>
<keyword evidence="13" id="KW-1185">Reference proteome</keyword>
<evidence type="ECO:0000313" key="12">
    <source>
        <dbReference type="Ensembl" id="ENSTRUP00000063287.1"/>
    </source>
</evidence>
<evidence type="ECO:0000256" key="7">
    <source>
        <dbReference type="ARBA" id="ARBA00022889"/>
    </source>
</evidence>
<proteinExistence type="inferred from homology"/>
<dbReference type="SUPFAM" id="SSF48371">
    <property type="entry name" value="ARM repeat"/>
    <property type="match status" value="1"/>
</dbReference>
<keyword evidence="5" id="KW-0963">Cytoplasm</keyword>